<dbReference type="EMBL" id="MU004232">
    <property type="protein sequence ID" value="KAF2672200.1"/>
    <property type="molecule type" value="Genomic_DNA"/>
</dbReference>
<feature type="compositionally biased region" description="Polar residues" evidence="1">
    <location>
        <begin position="126"/>
        <end position="138"/>
    </location>
</feature>
<evidence type="ECO:0000313" key="3">
    <source>
        <dbReference type="EMBL" id="KAF2672200.1"/>
    </source>
</evidence>
<evidence type="ECO:0000313" key="4">
    <source>
        <dbReference type="Proteomes" id="UP000799302"/>
    </source>
</evidence>
<keyword evidence="4" id="KW-1185">Reference proteome</keyword>
<dbReference type="GO" id="GO:0042030">
    <property type="term" value="F:ATPase inhibitor activity"/>
    <property type="evidence" value="ECO:0007669"/>
    <property type="project" value="TreeGrafter"/>
</dbReference>
<reference evidence="3" key="1">
    <citation type="journal article" date="2020" name="Stud. Mycol.">
        <title>101 Dothideomycetes genomes: a test case for predicting lifestyles and emergence of pathogens.</title>
        <authorList>
            <person name="Haridas S."/>
            <person name="Albert R."/>
            <person name="Binder M."/>
            <person name="Bloem J."/>
            <person name="Labutti K."/>
            <person name="Salamov A."/>
            <person name="Andreopoulos B."/>
            <person name="Baker S."/>
            <person name="Barry K."/>
            <person name="Bills G."/>
            <person name="Bluhm B."/>
            <person name="Cannon C."/>
            <person name="Castanera R."/>
            <person name="Culley D."/>
            <person name="Daum C."/>
            <person name="Ezra D."/>
            <person name="Gonzalez J."/>
            <person name="Henrissat B."/>
            <person name="Kuo A."/>
            <person name="Liang C."/>
            <person name="Lipzen A."/>
            <person name="Lutzoni F."/>
            <person name="Magnuson J."/>
            <person name="Mondo S."/>
            <person name="Nolan M."/>
            <person name="Ohm R."/>
            <person name="Pangilinan J."/>
            <person name="Park H.-J."/>
            <person name="Ramirez L."/>
            <person name="Alfaro M."/>
            <person name="Sun H."/>
            <person name="Tritt A."/>
            <person name="Yoshinaga Y."/>
            <person name="Zwiers L.-H."/>
            <person name="Turgeon B."/>
            <person name="Goodwin S."/>
            <person name="Spatafora J."/>
            <person name="Crous P."/>
            <person name="Grigoriev I."/>
        </authorList>
    </citation>
    <scope>NUCLEOTIDE SEQUENCE</scope>
    <source>
        <strain evidence="3">CBS 115976</strain>
    </source>
</reference>
<evidence type="ECO:0000259" key="2">
    <source>
        <dbReference type="Pfam" id="PF14636"/>
    </source>
</evidence>
<dbReference type="InterPro" id="IPR028084">
    <property type="entry name" value="FNIP_N_dom"/>
</dbReference>
<feature type="domain" description="Folliculin-interacting protein N-terminal" evidence="2">
    <location>
        <begin position="84"/>
        <end position="228"/>
    </location>
</feature>
<feature type="compositionally biased region" description="Low complexity" evidence="1">
    <location>
        <begin position="1"/>
        <end position="22"/>
    </location>
</feature>
<accession>A0A6A6UK99</accession>
<sequence>MLGQLLHSLSSSSSRRTNTRNTPLDSAIEDTHTQALLFPASPFHLDHDGQSQVFADTPGPFPRASTAYGDLPGHEALDLEFPRDIRILIAQAASHGSMQPELLFDSKPPPASESPKPPPGRHSRAPSRTENISGNATTGRLRGSAVPPIPEDYQHHRRTSSAFSTGGAIERARMRRSSISSAHSGNEVFPEQADAIEKIALGCMFENAASNYKGMSNKVHIVPLASKPNESTYLSQSLGDDLSAMAKTQAGRKPSSLSRSMIPGDPSMPQLNNDSSFREQQNSAQNTPNRRTVLVTRTFSITWVDEEPLEDQKENRNLGGSHGRASGQRINLPHVNVNSPNGRRQHGSRTFRSPMYAVTLVLQLPIAVNETSPPISRTSTFGRKTLRKDSSSHSHVSLGSSFESDRKWQATDPFFGDSFASMAINSDVDDRVDLIGQHWDILSRTLSTLQSLAQKKILETLKSVARIPRPIRLAGQALAADMELKRLVDDAALRIIRGMKIPRVQTGHNRWPAWRDEARRLGQWAGGREENFLLLILITAFLGTHTEWLQSLAPRTYRRRFREQQKLGHTNKLSIPSRTVIISSDKMAARRLIFLLAVFLPPNQAVRGDGSPLRPSTSASYRAYSQSPPSHLPLSRQESLRRTINRRAKSATSRTRKPPSRTSSITAGADSIDDRTETSTIKGPGSESAGDRRPSDARSVRTKLGIVEGDASAHKSTTTTSSITPQAIVVKPHFARVPSFGPPSHPSHSRNSSTASATLLSPIQRTASSESQNKAWSLRNLWGSAPRRGSASEYSDVLQTTDEGLGIVGVRAVDSPSKLQQMVDETHGTDETLTRKSTDGSHLVMFAPSPELRAASPERSEATDASRPIDVPLKMSLNKEDGVIDVEIPFADFGSPAVLSPAFHGDHSGSSYGESSLGQRSFLTMSPKEPEHPMNVGGWLDKLHPDFTLQAVKPYPDVLNLKDIKAAMSAEPNPPLLEPFPDTAATMDRWLDVCTTLIVDTDSFTVKRIKLRRLVRFVRGATQAPPTPSFAGLPLRSQYGNPYQQPALVGPTGSAAAAVTELTLDETFPEERVADTDRDFIEVVERVIGLSTPSPDKSHASSSSSRSSSCRGRPTGDESRGDDLRDCKRLILGSLEAIVAAEARGRTKNDTTPHTRERLADTESTLRDGIRRWLDEVDSKTPVEAKAVDTSHLSAENTTSATLPMATTQSSTVTIVPAVSTPTGDFDRTPTPSHP</sequence>
<feature type="region of interest" description="Disordered" evidence="1">
    <location>
        <begin position="1091"/>
        <end position="1124"/>
    </location>
</feature>
<dbReference type="OrthoDB" id="5428015at2759"/>
<name>A0A6A6UK99_9PEZI</name>
<feature type="compositionally biased region" description="Basic and acidic residues" evidence="1">
    <location>
        <begin position="1114"/>
        <end position="1124"/>
    </location>
</feature>
<dbReference type="GO" id="GO:0051087">
    <property type="term" value="F:protein-folding chaperone binding"/>
    <property type="evidence" value="ECO:0007669"/>
    <property type="project" value="TreeGrafter"/>
</dbReference>
<dbReference type="PANTHER" id="PTHR21634:SF9">
    <property type="entry name" value="RE13835P"/>
    <property type="match status" value="1"/>
</dbReference>
<dbReference type="Proteomes" id="UP000799302">
    <property type="component" value="Unassembled WGS sequence"/>
</dbReference>
<feature type="region of interest" description="Disordered" evidence="1">
    <location>
        <begin position="312"/>
        <end position="349"/>
    </location>
</feature>
<feature type="compositionally biased region" description="Low complexity" evidence="1">
    <location>
        <begin position="1091"/>
        <end position="1113"/>
    </location>
</feature>
<feature type="compositionally biased region" description="Polar residues" evidence="1">
    <location>
        <begin position="269"/>
        <end position="288"/>
    </location>
</feature>
<dbReference type="Pfam" id="PF14636">
    <property type="entry name" value="FNIP_N"/>
    <property type="match status" value="1"/>
</dbReference>
<feature type="compositionally biased region" description="Basic and acidic residues" evidence="1">
    <location>
        <begin position="689"/>
        <end position="699"/>
    </location>
</feature>
<evidence type="ECO:0000256" key="1">
    <source>
        <dbReference type="SAM" id="MobiDB-lite"/>
    </source>
</evidence>
<proteinExistence type="predicted"/>
<gene>
    <name evidence="3" type="ORF">BT63DRAFT_191211</name>
</gene>
<feature type="region of interest" description="Disordered" evidence="1">
    <location>
        <begin position="1"/>
        <end position="24"/>
    </location>
</feature>
<feature type="region of interest" description="Disordered" evidence="1">
    <location>
        <begin position="98"/>
        <end position="169"/>
    </location>
</feature>
<feature type="region of interest" description="Disordered" evidence="1">
    <location>
        <begin position="246"/>
        <end position="288"/>
    </location>
</feature>
<feature type="region of interest" description="Disordered" evidence="1">
    <location>
        <begin position="606"/>
        <end position="757"/>
    </location>
</feature>
<protein>
    <recommendedName>
        <fullName evidence="2">Folliculin-interacting protein N-terminal domain-containing protein</fullName>
    </recommendedName>
</protein>
<feature type="compositionally biased region" description="Basic residues" evidence="1">
    <location>
        <begin position="643"/>
        <end position="659"/>
    </location>
</feature>
<organism evidence="3 4">
    <name type="scientific">Microthyrium microscopicum</name>
    <dbReference type="NCBI Taxonomy" id="703497"/>
    <lineage>
        <taxon>Eukaryota</taxon>
        <taxon>Fungi</taxon>
        <taxon>Dikarya</taxon>
        <taxon>Ascomycota</taxon>
        <taxon>Pezizomycotina</taxon>
        <taxon>Dothideomycetes</taxon>
        <taxon>Dothideomycetes incertae sedis</taxon>
        <taxon>Microthyriales</taxon>
        <taxon>Microthyriaceae</taxon>
        <taxon>Microthyrium</taxon>
    </lineage>
</organism>
<dbReference type="AlphaFoldDB" id="A0A6A6UK99"/>
<feature type="compositionally biased region" description="Pro residues" evidence="1">
    <location>
        <begin position="107"/>
        <end position="118"/>
    </location>
</feature>
<feature type="region of interest" description="Disordered" evidence="1">
    <location>
        <begin position="378"/>
        <end position="398"/>
    </location>
</feature>
<feature type="region of interest" description="Disordered" evidence="1">
    <location>
        <begin position="1143"/>
        <end position="1163"/>
    </location>
</feature>
<feature type="compositionally biased region" description="Polar residues" evidence="1">
    <location>
        <begin position="614"/>
        <end position="629"/>
    </location>
</feature>
<dbReference type="GO" id="GO:0005737">
    <property type="term" value="C:cytoplasm"/>
    <property type="evidence" value="ECO:0007669"/>
    <property type="project" value="TreeGrafter"/>
</dbReference>
<dbReference type="PANTHER" id="PTHR21634">
    <property type="entry name" value="RE13835P"/>
    <property type="match status" value="1"/>
</dbReference>